<proteinExistence type="inferred from homology"/>
<dbReference type="GO" id="GO:0005737">
    <property type="term" value="C:cytoplasm"/>
    <property type="evidence" value="ECO:0007669"/>
    <property type="project" value="TreeGrafter"/>
</dbReference>
<dbReference type="EMBL" id="GDKF01000952">
    <property type="protein sequence ID" value="JAT77670.1"/>
    <property type="molecule type" value="Transcribed_RNA"/>
</dbReference>
<dbReference type="Pfam" id="PF05348">
    <property type="entry name" value="UMP1"/>
    <property type="match status" value="1"/>
</dbReference>
<dbReference type="InterPro" id="IPR008012">
    <property type="entry name" value="Ump1"/>
</dbReference>
<gene>
    <name evidence="3" type="ORF">g.3578</name>
</gene>
<evidence type="ECO:0008006" key="4">
    <source>
        <dbReference type="Google" id="ProtNLM"/>
    </source>
</evidence>
<dbReference type="AlphaFoldDB" id="A0A1D2AEP4"/>
<evidence type="ECO:0000256" key="2">
    <source>
        <dbReference type="ARBA" id="ARBA00043974"/>
    </source>
</evidence>
<comment type="similarity">
    <text evidence="2">Belongs to the POMP/UMP1 family.</text>
</comment>
<evidence type="ECO:0000313" key="3">
    <source>
        <dbReference type="EMBL" id="JAT77670.1"/>
    </source>
</evidence>
<dbReference type="GO" id="GO:0005634">
    <property type="term" value="C:nucleus"/>
    <property type="evidence" value="ECO:0007669"/>
    <property type="project" value="TreeGrafter"/>
</dbReference>
<sequence>MDSASLPLLTAPHDALRNGLVTLKDGAKSGHPVAQVQAGLRSTVEESRMAMLKNVYGSGLPARIQIERQILERVGRLPGLPSSRIGLDSMSGALDDFSFEDYLGLPGDSEVAPPDLHSLMEAHLGMARVTKPASRAFL</sequence>
<dbReference type="PANTHER" id="PTHR12828">
    <property type="entry name" value="PROTEASOME MATURATION PROTEIN UMP1"/>
    <property type="match status" value="1"/>
</dbReference>
<evidence type="ECO:0000256" key="1">
    <source>
        <dbReference type="ARBA" id="ARBA00023186"/>
    </source>
</evidence>
<protein>
    <recommendedName>
        <fullName evidence="4">Proteasome maturation protein</fullName>
    </recommendedName>
</protein>
<accession>A0A1D2AEP4</accession>
<dbReference type="PANTHER" id="PTHR12828:SF3">
    <property type="entry name" value="PROTEASOME MATURATION PROTEIN"/>
    <property type="match status" value="1"/>
</dbReference>
<organism evidence="3">
    <name type="scientific">Auxenochlorella protothecoides</name>
    <name type="common">Green microalga</name>
    <name type="synonym">Chlorella protothecoides</name>
    <dbReference type="NCBI Taxonomy" id="3075"/>
    <lineage>
        <taxon>Eukaryota</taxon>
        <taxon>Viridiplantae</taxon>
        <taxon>Chlorophyta</taxon>
        <taxon>core chlorophytes</taxon>
        <taxon>Trebouxiophyceae</taxon>
        <taxon>Chlorellales</taxon>
        <taxon>Chlorellaceae</taxon>
        <taxon>Auxenochlorella</taxon>
    </lineage>
</organism>
<dbReference type="GO" id="GO:0043248">
    <property type="term" value="P:proteasome assembly"/>
    <property type="evidence" value="ECO:0007669"/>
    <property type="project" value="InterPro"/>
</dbReference>
<name>A0A1D2AEP4_AUXPR</name>
<keyword evidence="1" id="KW-0143">Chaperone</keyword>
<reference evidence="3" key="1">
    <citation type="submission" date="2015-08" db="EMBL/GenBank/DDBJ databases">
        <authorList>
            <person name="Babu N.S."/>
            <person name="Beckwith C.J."/>
            <person name="Beseler K.G."/>
            <person name="Brison A."/>
            <person name="Carone J.V."/>
            <person name="Caskin T.P."/>
            <person name="Diamond M."/>
            <person name="Durham M.E."/>
            <person name="Foxe J.M."/>
            <person name="Go M."/>
            <person name="Henderson B.A."/>
            <person name="Jones I.B."/>
            <person name="McGettigan J.A."/>
            <person name="Micheletti S.J."/>
            <person name="Nasrallah M.E."/>
            <person name="Ortiz D."/>
            <person name="Piller C.R."/>
            <person name="Privatt S.R."/>
            <person name="Schneider S.L."/>
            <person name="Sharp S."/>
            <person name="Smith T.C."/>
            <person name="Stanton J.D."/>
            <person name="Ullery H.E."/>
            <person name="Wilson R.J."/>
            <person name="Serrano M.G."/>
            <person name="Buck G."/>
            <person name="Lee V."/>
            <person name="Wang Y."/>
            <person name="Carvalho R."/>
            <person name="Voegtly L."/>
            <person name="Shi R."/>
            <person name="Duckworth R."/>
            <person name="Johnson A."/>
            <person name="Loviza R."/>
            <person name="Walstead R."/>
            <person name="Shah Z."/>
            <person name="Kiflezghi M."/>
            <person name="Wade K."/>
            <person name="Ball S.L."/>
            <person name="Bradley K.W."/>
            <person name="Asai D.J."/>
            <person name="Bowman C.A."/>
            <person name="Russell D.A."/>
            <person name="Pope W.H."/>
            <person name="Jacobs-Sera D."/>
            <person name="Hendrix R.W."/>
            <person name="Hatfull G.F."/>
        </authorList>
    </citation>
    <scope>NUCLEOTIDE SEQUENCE</scope>
</reference>